<organism evidence="2 3">
    <name type="scientific">Aeromicrobium chenweiae</name>
    <dbReference type="NCBI Taxonomy" id="2079793"/>
    <lineage>
        <taxon>Bacteria</taxon>
        <taxon>Bacillati</taxon>
        <taxon>Actinomycetota</taxon>
        <taxon>Actinomycetes</taxon>
        <taxon>Propionibacteriales</taxon>
        <taxon>Nocardioidaceae</taxon>
        <taxon>Aeromicrobium</taxon>
    </lineage>
</organism>
<evidence type="ECO:0000313" key="3">
    <source>
        <dbReference type="Proteomes" id="UP000244384"/>
    </source>
</evidence>
<evidence type="ECO:0000256" key="1">
    <source>
        <dbReference type="SAM" id="Phobius"/>
    </source>
</evidence>
<keyword evidence="1" id="KW-0472">Membrane</keyword>
<accession>A0A2S0WRK5</accession>
<dbReference type="EMBL" id="CP026952">
    <property type="protein sequence ID" value="AWB93947.1"/>
    <property type="molecule type" value="Genomic_DNA"/>
</dbReference>
<gene>
    <name evidence="2" type="ORF">C3E78_18000</name>
</gene>
<name>A0A2S0WRK5_9ACTN</name>
<sequence>MQVDLGRQRTTFLTAHLVTADGTDVGSPTTFKVRSSSIGTVLWVAMGLAALFVLASLVRRFHRRRRTASSTPQTEDDDD</sequence>
<dbReference type="OrthoDB" id="3797035at2"/>
<keyword evidence="3" id="KW-1185">Reference proteome</keyword>
<feature type="transmembrane region" description="Helical" evidence="1">
    <location>
        <begin position="38"/>
        <end position="58"/>
    </location>
</feature>
<dbReference type="KEGG" id="aez:C3E78_18000"/>
<reference evidence="3" key="1">
    <citation type="submission" date="2018-01" db="EMBL/GenBank/DDBJ databases">
        <authorList>
            <person name="Li J."/>
        </authorList>
    </citation>
    <scope>NUCLEOTIDE SEQUENCE [LARGE SCALE GENOMIC DNA]</scope>
    <source>
        <strain evidence="3">592</strain>
    </source>
</reference>
<dbReference type="AlphaFoldDB" id="A0A2S0WRK5"/>
<evidence type="ECO:0000313" key="2">
    <source>
        <dbReference type="EMBL" id="AWB93947.1"/>
    </source>
</evidence>
<dbReference type="Proteomes" id="UP000244384">
    <property type="component" value="Chromosome"/>
</dbReference>
<protein>
    <submittedName>
        <fullName evidence="2">Uncharacterized protein</fullName>
    </submittedName>
</protein>
<keyword evidence="1" id="KW-1133">Transmembrane helix</keyword>
<proteinExistence type="predicted"/>
<keyword evidence="1" id="KW-0812">Transmembrane</keyword>